<dbReference type="InterPro" id="IPR051137">
    <property type="entry name" value="PP4R3-like"/>
</dbReference>
<dbReference type="GO" id="GO:0030289">
    <property type="term" value="C:protein phosphatase 4 complex"/>
    <property type="evidence" value="ECO:0007669"/>
    <property type="project" value="TreeGrafter"/>
</dbReference>
<evidence type="ECO:0000256" key="3">
    <source>
        <dbReference type="SAM" id="MobiDB-lite"/>
    </source>
</evidence>
<feature type="region of interest" description="Disordered" evidence="3">
    <location>
        <begin position="835"/>
        <end position="888"/>
    </location>
</feature>
<dbReference type="InterPro" id="IPR006887">
    <property type="entry name" value="P4R3-like_central_dom"/>
</dbReference>
<dbReference type="GO" id="GO:0005654">
    <property type="term" value="C:nucleoplasm"/>
    <property type="evidence" value="ECO:0007669"/>
    <property type="project" value="TreeGrafter"/>
</dbReference>
<feature type="domain" description="Serine/threonine-protein phosphatase 4 regulatory subunit 3-like central" evidence="4">
    <location>
        <begin position="200"/>
        <end position="413"/>
    </location>
</feature>
<reference evidence="5" key="1">
    <citation type="submission" date="2018-09" db="EMBL/GenBank/DDBJ databases">
        <title>whole genome sequence of T. equiperdum IVM-t1 strain.</title>
        <authorList>
            <person name="Suganuma K."/>
        </authorList>
    </citation>
    <scope>NUCLEOTIDE SEQUENCE [LARGE SCALE GENOMIC DNA]</scope>
    <source>
        <strain evidence="5">IVM-t1</strain>
    </source>
</reference>
<gene>
    <name evidence="5" type="ORF">DPX39_040083400</name>
</gene>
<dbReference type="GO" id="GO:0072542">
    <property type="term" value="F:protein phosphatase activator activity"/>
    <property type="evidence" value="ECO:0007669"/>
    <property type="project" value="TreeGrafter"/>
</dbReference>
<sequence length="888" mass="97079">MDNGPHLFTKAKLYTALSDQESWTEMGVGVVFIVMRSVANEGEEGFGEGKGEGRSGDCGRLEQTVGCLEMVDIDNPQELLISTPISLEDIYVVQQETILLWSDVALGRLLSCSFNTKEGCDKIYSEILDYQRSRRPPTEVGGMNNGGDDGGGLVVTGSEAEGYIDGCGGPLALCRNWLVCRENLPIIISVMQTNPQRFGLFVRSHETYIKELVDLFEYCKGDNDQRGMNLIGTITTTLLHQPFCTDGKIISQFIDREVIDRVLQVVQFAIGRCDSQSGFVDIAQRRATFRNPLMLPESTVLKIHELHACSCLKDMLPVSLDEADANPSSLLSNYIMTNKSQLVDDICKSRHILPEAFTRAYDDVKLAFEVTAFLHDMCRTVRSAAMSIEYKSSIFGAMIRTSLIPFIRFVLSRALALYEAAPRWQPDQQCLISPNISPGMALLMACDIISNCLTFYPQGRCLLTEEGHSKPDGCLLELLLQCVVVTHCGAELQAAVDAVVSCVTCALLQSPAGVAICAAERRDIIQFWLNGDDGKRRPPLLSLTEGLVNVLGSLESVMRGFHGETRVIHILRVFTVLVDAVDEPLSRPLANLLQQSCLVQCLDNVLQSRARSVANVQSSVASFIASLLNCNKRQLVALPLLYAGGELLDTAVRRYLVCSPNSNSLFRSSLAHLIDSLCRAIRMEKGSALRQTSFCGSANNPFAPSLFASEDESTVISSANGDGADVDVDECNRNMCHNVGNRLWQAYGERMRQHCPALATRLEHSLLETPEEAASAGAETSSVASTVERNGWNGRDSDFELLLAELGVDAQPANNKLQVMDSGVVGYDDPLESHYTTSAQQAPDNSDFASNDDSCNCDSEENEGEENSSSEPPAKRSRSESSSATAVE</sequence>
<feature type="compositionally biased region" description="Polar residues" evidence="3">
    <location>
        <begin position="835"/>
        <end position="857"/>
    </location>
</feature>
<dbReference type="Proteomes" id="UP000266743">
    <property type="component" value="Chromosome 4"/>
</dbReference>
<evidence type="ECO:0000259" key="4">
    <source>
        <dbReference type="Pfam" id="PF04802"/>
    </source>
</evidence>
<protein>
    <submittedName>
        <fullName evidence="5">Component of IIS longevity pathway SMK-1</fullName>
    </submittedName>
</protein>
<dbReference type="InterPro" id="IPR011993">
    <property type="entry name" value="PH-like_dom_sf"/>
</dbReference>
<name>A0A3L6L9R4_9TRYP</name>
<proteinExistence type="predicted"/>
<feature type="compositionally biased region" description="Acidic residues" evidence="3">
    <location>
        <begin position="858"/>
        <end position="868"/>
    </location>
</feature>
<dbReference type="PANTHER" id="PTHR23318">
    <property type="entry name" value="ATP SYNTHASE GAMMA-RELATED"/>
    <property type="match status" value="1"/>
</dbReference>
<comment type="subcellular location">
    <subcellularLocation>
        <location evidence="1">Nucleus</location>
    </subcellularLocation>
</comment>
<dbReference type="AlphaFoldDB" id="A0A3L6L9R4"/>
<dbReference type="PANTHER" id="PTHR23318:SF0">
    <property type="entry name" value="SERINE_THREONINE-PROTEIN PHOSPHATASE 4 REGULATORY SUBUNIT 3"/>
    <property type="match status" value="1"/>
</dbReference>
<evidence type="ECO:0000256" key="1">
    <source>
        <dbReference type="ARBA" id="ARBA00004123"/>
    </source>
</evidence>
<dbReference type="Pfam" id="PF04802">
    <property type="entry name" value="PP4R3"/>
    <property type="match status" value="1"/>
</dbReference>
<dbReference type="Gene3D" id="2.30.29.30">
    <property type="entry name" value="Pleckstrin-homology domain (PH domain)/Phosphotyrosine-binding domain (PTB)"/>
    <property type="match status" value="1"/>
</dbReference>
<feature type="compositionally biased region" description="Low complexity" evidence="3">
    <location>
        <begin position="772"/>
        <end position="786"/>
    </location>
</feature>
<keyword evidence="2" id="KW-0539">Nucleus</keyword>
<organism evidence="5">
    <name type="scientific">Trypanosoma brucei equiperdum</name>
    <dbReference type="NCBI Taxonomy" id="630700"/>
    <lineage>
        <taxon>Eukaryota</taxon>
        <taxon>Discoba</taxon>
        <taxon>Euglenozoa</taxon>
        <taxon>Kinetoplastea</taxon>
        <taxon>Metakinetoplastina</taxon>
        <taxon>Trypanosomatida</taxon>
        <taxon>Trypanosomatidae</taxon>
        <taxon>Trypanosoma</taxon>
    </lineage>
</organism>
<feature type="region of interest" description="Disordered" evidence="3">
    <location>
        <begin position="769"/>
        <end position="791"/>
    </location>
</feature>
<dbReference type="EMBL" id="QSBY01000004">
    <property type="protein sequence ID" value="RHW73309.1"/>
    <property type="molecule type" value="Genomic_DNA"/>
</dbReference>
<comment type="caution">
    <text evidence="5">The sequence shown here is derived from an EMBL/GenBank/DDBJ whole genome shotgun (WGS) entry which is preliminary data.</text>
</comment>
<evidence type="ECO:0000313" key="5">
    <source>
        <dbReference type="EMBL" id="RHW73309.1"/>
    </source>
</evidence>
<evidence type="ECO:0000256" key="2">
    <source>
        <dbReference type="ARBA" id="ARBA00023242"/>
    </source>
</evidence>
<accession>A0A3L6L9R4</accession>